<feature type="region of interest" description="Disordered" evidence="5">
    <location>
        <begin position="616"/>
        <end position="649"/>
    </location>
</feature>
<keyword evidence="4 6" id="KW-0472">Membrane</keyword>
<evidence type="ECO:0000256" key="2">
    <source>
        <dbReference type="ARBA" id="ARBA00022692"/>
    </source>
</evidence>
<evidence type="ECO:0000256" key="5">
    <source>
        <dbReference type="SAM" id="MobiDB-lite"/>
    </source>
</evidence>
<keyword evidence="2 6" id="KW-0812">Transmembrane</keyword>
<keyword evidence="3 6" id="KW-1133">Transmembrane helix</keyword>
<feature type="compositionally biased region" description="Acidic residues" evidence="5">
    <location>
        <begin position="397"/>
        <end position="410"/>
    </location>
</feature>
<feature type="compositionally biased region" description="Polar residues" evidence="5">
    <location>
        <begin position="412"/>
        <end position="424"/>
    </location>
</feature>
<feature type="region of interest" description="Disordered" evidence="5">
    <location>
        <begin position="395"/>
        <end position="429"/>
    </location>
</feature>
<gene>
    <name evidence="7" type="ORF">PVAG01_09660</name>
</gene>
<evidence type="ECO:0000313" key="8">
    <source>
        <dbReference type="Proteomes" id="UP001629113"/>
    </source>
</evidence>
<dbReference type="Pfam" id="PF05653">
    <property type="entry name" value="Mg_trans_NIPA"/>
    <property type="match status" value="1"/>
</dbReference>
<accession>A0ABR4P817</accession>
<feature type="transmembrane region" description="Helical" evidence="6">
    <location>
        <begin position="247"/>
        <end position="265"/>
    </location>
</feature>
<evidence type="ECO:0000256" key="1">
    <source>
        <dbReference type="ARBA" id="ARBA00004141"/>
    </source>
</evidence>
<dbReference type="InterPro" id="IPR037185">
    <property type="entry name" value="EmrE-like"/>
</dbReference>
<feature type="compositionally biased region" description="Low complexity" evidence="5">
    <location>
        <begin position="124"/>
        <end position="136"/>
    </location>
</feature>
<dbReference type="PANTHER" id="PTHR12570">
    <property type="match status" value="1"/>
</dbReference>
<comment type="subcellular location">
    <subcellularLocation>
        <location evidence="1">Membrane</location>
        <topology evidence="1">Multi-pass membrane protein</topology>
    </subcellularLocation>
</comment>
<feature type="transmembrane region" description="Helical" evidence="6">
    <location>
        <begin position="154"/>
        <end position="174"/>
    </location>
</feature>
<comment type="caution">
    <text evidence="7">The sequence shown here is derived from an EMBL/GenBank/DDBJ whole genome shotgun (WGS) entry which is preliminary data.</text>
</comment>
<feature type="compositionally biased region" description="Basic residues" evidence="5">
    <location>
        <begin position="620"/>
        <end position="629"/>
    </location>
</feature>
<evidence type="ECO:0000256" key="6">
    <source>
        <dbReference type="SAM" id="Phobius"/>
    </source>
</evidence>
<evidence type="ECO:0000313" key="7">
    <source>
        <dbReference type="EMBL" id="KAL3419438.1"/>
    </source>
</evidence>
<feature type="region of interest" description="Disordered" evidence="5">
    <location>
        <begin position="530"/>
        <end position="595"/>
    </location>
</feature>
<feature type="compositionally biased region" description="Polar residues" evidence="5">
    <location>
        <begin position="530"/>
        <end position="547"/>
    </location>
</feature>
<feature type="transmembrane region" description="Helical" evidence="6">
    <location>
        <begin position="341"/>
        <end position="360"/>
    </location>
</feature>
<feature type="region of interest" description="Disordered" evidence="5">
    <location>
        <begin position="83"/>
        <end position="146"/>
    </location>
</feature>
<evidence type="ECO:0000256" key="3">
    <source>
        <dbReference type="ARBA" id="ARBA00022989"/>
    </source>
</evidence>
<name>A0ABR4P817_9HELO</name>
<protein>
    <submittedName>
        <fullName evidence="7">Magnesium transporter NIPA7</fullName>
    </submittedName>
</protein>
<dbReference type="SUPFAM" id="SSF103481">
    <property type="entry name" value="Multidrug resistance efflux transporter EmrE"/>
    <property type="match status" value="1"/>
</dbReference>
<evidence type="ECO:0000256" key="4">
    <source>
        <dbReference type="ARBA" id="ARBA00023136"/>
    </source>
</evidence>
<feature type="transmembrane region" description="Helical" evidence="6">
    <location>
        <begin position="372"/>
        <end position="390"/>
    </location>
</feature>
<keyword evidence="8" id="KW-1185">Reference proteome</keyword>
<feature type="transmembrane region" description="Helical" evidence="6">
    <location>
        <begin position="309"/>
        <end position="329"/>
    </location>
</feature>
<feature type="region of interest" description="Disordered" evidence="5">
    <location>
        <begin position="684"/>
        <end position="707"/>
    </location>
</feature>
<feature type="transmembrane region" description="Helical" evidence="6">
    <location>
        <begin position="49"/>
        <end position="69"/>
    </location>
</feature>
<sequence length="707" mass="76754">MYLSPNSLQLTATPTFFTAPTLTRAAALSNYDTISFLGNGDSNLQRWSSFIGITTAIIGNILISFALNIQRYAHIRLHKEQAEQREKSKASAKALQNDYGATDRNGHDITESGEQNDETEPLRRSFQSSGSRSSGYSDDDNSKSKEKTYLSSPYWWGGIVLMTVGEAGNFLAYGFAPASIVSPLGVVALISNCVIAPIMLKERFRLRDFWGVLVAVGGAVTVVLSAKQEEKKFGPHEIWDAITTTEFEVYMGITAFLMGVLIWASPRYGNKTILVDLGLVGLFGGYTALSTKGVASMLSSTLWRALTTPVTYALVAVLVSTAVMQVKYVNKALQRFDSTQVIPVQFVMFTLSVIIGSAILYGDFYQATAESIGKFIGGCLLTFFGVFLITSGRDNRDDDEDEGSDEEDEQINLAQPNSSHAQSKCQDDLDELDTSRGVLRADAIGTGDATNEVHSGSRRSSHVSFADSAVRPGTSQLYSSSSLQPSVRLTTPEGVPESALATETSPLLANPWRNPSEELLVSRHPGMLTCSSSPLLPSEAHTSSTDSLRPASKRASSQANFHTHPNQQQGPAPPQAERPVTPIRNPISKLMPGPLLSPLSGGLSVVVADSLRRGVDSHHKTFKRLRRSKSQAQRLNPNSEDELGSSPLRQTITAQELPTSKSLENETATWSKLTRARSLSNTLGDLFRVKRQKTDSVDDDEAGPSRS</sequence>
<proteinExistence type="predicted"/>
<feature type="compositionally biased region" description="Polar residues" evidence="5">
    <location>
        <begin position="554"/>
        <end position="564"/>
    </location>
</feature>
<dbReference type="InterPro" id="IPR008521">
    <property type="entry name" value="Mg_trans_NIPA"/>
</dbReference>
<feature type="region of interest" description="Disordered" evidence="5">
    <location>
        <begin position="443"/>
        <end position="512"/>
    </location>
</feature>
<organism evidence="7 8">
    <name type="scientific">Phlyctema vagabunda</name>
    <dbReference type="NCBI Taxonomy" id="108571"/>
    <lineage>
        <taxon>Eukaryota</taxon>
        <taxon>Fungi</taxon>
        <taxon>Dikarya</taxon>
        <taxon>Ascomycota</taxon>
        <taxon>Pezizomycotina</taxon>
        <taxon>Leotiomycetes</taxon>
        <taxon>Helotiales</taxon>
        <taxon>Dermateaceae</taxon>
        <taxon>Phlyctema</taxon>
    </lineage>
</organism>
<feature type="transmembrane region" description="Helical" evidence="6">
    <location>
        <begin position="209"/>
        <end position="227"/>
    </location>
</feature>
<dbReference type="Proteomes" id="UP001629113">
    <property type="component" value="Unassembled WGS sequence"/>
</dbReference>
<dbReference type="EMBL" id="JBFCZG010000008">
    <property type="protein sequence ID" value="KAL3419438.1"/>
    <property type="molecule type" value="Genomic_DNA"/>
</dbReference>
<feature type="compositionally biased region" description="Acidic residues" evidence="5">
    <location>
        <begin position="697"/>
        <end position="707"/>
    </location>
</feature>
<reference evidence="7 8" key="1">
    <citation type="submission" date="2024-06" db="EMBL/GenBank/DDBJ databases">
        <title>Complete genome of Phlyctema vagabunda strain 19-DSS-EL-015.</title>
        <authorList>
            <person name="Fiorenzani C."/>
        </authorList>
    </citation>
    <scope>NUCLEOTIDE SEQUENCE [LARGE SCALE GENOMIC DNA]</scope>
    <source>
        <strain evidence="7 8">19-DSS-EL-015</strain>
    </source>
</reference>
<feature type="transmembrane region" description="Helical" evidence="6">
    <location>
        <begin position="180"/>
        <end position="200"/>
    </location>
</feature>
<dbReference type="PANTHER" id="PTHR12570:SF65">
    <property type="entry name" value="MAGNESIUM TRANSPORTER NIPA9-RELATED"/>
    <property type="match status" value="1"/>
</dbReference>
<feature type="compositionally biased region" description="Low complexity" evidence="5">
    <location>
        <begin position="475"/>
        <end position="486"/>
    </location>
</feature>